<evidence type="ECO:0000256" key="5">
    <source>
        <dbReference type="ARBA" id="ARBA00022692"/>
    </source>
</evidence>
<reference evidence="11 12" key="1">
    <citation type="submission" date="2016-12" db="EMBL/GenBank/DDBJ databases">
        <title>The genome of dimorphic prosthecate Glycocaulis alkaliphilus 6b-8t, isolated from crude oil dictates its adaptability in petroleum environments.</title>
        <authorList>
            <person name="Wu X.-L."/>
            <person name="Geng S."/>
        </authorList>
    </citation>
    <scope>NUCLEOTIDE SEQUENCE [LARGE SCALE GENOMIC DNA]</scope>
    <source>
        <strain evidence="11 12">6B-8</strain>
    </source>
</reference>
<evidence type="ECO:0000256" key="8">
    <source>
        <dbReference type="ARBA" id="ARBA00023143"/>
    </source>
</evidence>
<name>A0A3T0EB64_9PROT</name>
<proteinExistence type="inferred from homology"/>
<feature type="transmembrane region" description="Helical" evidence="10">
    <location>
        <begin position="6"/>
        <end position="28"/>
    </location>
</feature>
<dbReference type="KEGG" id="gak:X907_2041"/>
<feature type="transmembrane region" description="Helical" evidence="10">
    <location>
        <begin position="40"/>
        <end position="60"/>
    </location>
</feature>
<dbReference type="EMBL" id="CP018911">
    <property type="protein sequence ID" value="AZU04564.1"/>
    <property type="molecule type" value="Genomic_DNA"/>
</dbReference>
<keyword evidence="6 10" id="KW-1133">Transmembrane helix</keyword>
<dbReference type="RefSeq" id="WP_127567602.1">
    <property type="nucleotide sequence ID" value="NZ_BMFB01000001.1"/>
</dbReference>
<keyword evidence="11" id="KW-0282">Flagellum</keyword>
<feature type="transmembrane region" description="Helical" evidence="10">
    <location>
        <begin position="128"/>
        <end position="155"/>
    </location>
</feature>
<keyword evidence="11" id="KW-0966">Cell projection</keyword>
<dbReference type="Pfam" id="PF01311">
    <property type="entry name" value="Bac_export_1"/>
    <property type="match status" value="1"/>
</dbReference>
<keyword evidence="4 10" id="KW-1003">Cell membrane</keyword>
<organism evidence="11 12">
    <name type="scientific">Glycocaulis alkaliphilus</name>
    <dbReference type="NCBI Taxonomy" id="1434191"/>
    <lineage>
        <taxon>Bacteria</taxon>
        <taxon>Pseudomonadati</taxon>
        <taxon>Pseudomonadota</taxon>
        <taxon>Alphaproteobacteria</taxon>
        <taxon>Maricaulales</taxon>
        <taxon>Maricaulaceae</taxon>
        <taxon>Glycocaulis</taxon>
    </lineage>
</organism>
<dbReference type="GO" id="GO:0044780">
    <property type="term" value="P:bacterial-type flagellum assembly"/>
    <property type="evidence" value="ECO:0007669"/>
    <property type="project" value="UniProtKB-UniRule"/>
</dbReference>
<dbReference type="OrthoDB" id="9779817at2"/>
<evidence type="ECO:0000313" key="11">
    <source>
        <dbReference type="EMBL" id="AZU04564.1"/>
    </source>
</evidence>
<dbReference type="NCBIfam" id="TIGR01400">
    <property type="entry name" value="fliR"/>
    <property type="match status" value="1"/>
</dbReference>
<accession>A0A3T0EB64</accession>
<evidence type="ECO:0000256" key="10">
    <source>
        <dbReference type="RuleBase" id="RU362071"/>
    </source>
</evidence>
<evidence type="ECO:0000256" key="9">
    <source>
        <dbReference type="NCBIfam" id="TIGR01400"/>
    </source>
</evidence>
<dbReference type="GO" id="GO:0005886">
    <property type="term" value="C:plasma membrane"/>
    <property type="evidence" value="ECO:0007669"/>
    <property type="project" value="UniProtKB-SubCell"/>
</dbReference>
<evidence type="ECO:0000256" key="4">
    <source>
        <dbReference type="ARBA" id="ARBA00022475"/>
    </source>
</evidence>
<dbReference type="PANTHER" id="PTHR30065:SF8">
    <property type="entry name" value="FLAGELLAR BIOSYNTHETIC PROTEIN FLIR"/>
    <property type="match status" value="1"/>
</dbReference>
<keyword evidence="7 10" id="KW-0472">Membrane</keyword>
<protein>
    <recommendedName>
        <fullName evidence="3 9">Flagellar biosynthetic protein FliR</fullName>
    </recommendedName>
</protein>
<gene>
    <name evidence="11" type="ORF">X907_2041</name>
</gene>
<evidence type="ECO:0000256" key="3">
    <source>
        <dbReference type="ARBA" id="ARBA00021717"/>
    </source>
</evidence>
<evidence type="ECO:0000256" key="7">
    <source>
        <dbReference type="ARBA" id="ARBA00023136"/>
    </source>
</evidence>
<comment type="function">
    <text evidence="1 10">Role in flagellar biosynthesis.</text>
</comment>
<evidence type="ECO:0000256" key="6">
    <source>
        <dbReference type="ARBA" id="ARBA00022989"/>
    </source>
</evidence>
<dbReference type="AlphaFoldDB" id="A0A3T0EB64"/>
<sequence>MILTFDLPAIVFAAALVFARMGAILMLLPGFAEPGIPIRIRLSFALAFSFAIGPVVAPMLPAQPDTLGGLAGYVAGEAVIGLMIGGVARMLLASASVAGQVIGYQSGIAMAQAFDPAQGQTGALPAAFLNLLFIVLIFTTNLHHLLLQAAAGSYMMMPAGQVPMWGDAAQWAVDIFISAFNIGIQLAAPLVLFGLVFYLGLGVLSKMMPQVQIFFVAMPVNILIGFTIFALALGTIAMVWLERFEAFTATLM</sequence>
<dbReference type="GO" id="GO:0009425">
    <property type="term" value="C:bacterial-type flagellum basal body"/>
    <property type="evidence" value="ECO:0007669"/>
    <property type="project" value="UniProtKB-SubCell"/>
</dbReference>
<dbReference type="Proteomes" id="UP000286954">
    <property type="component" value="Chromosome"/>
</dbReference>
<keyword evidence="5 10" id="KW-0812">Transmembrane</keyword>
<feature type="transmembrane region" description="Helical" evidence="10">
    <location>
        <begin position="72"/>
        <end position="92"/>
    </location>
</feature>
<dbReference type="InterPro" id="IPR002010">
    <property type="entry name" value="T3SS_IM_R"/>
</dbReference>
<keyword evidence="8 10" id="KW-0975">Bacterial flagellum</keyword>
<dbReference type="GO" id="GO:0006605">
    <property type="term" value="P:protein targeting"/>
    <property type="evidence" value="ECO:0007669"/>
    <property type="project" value="UniProtKB-UniRule"/>
</dbReference>
<dbReference type="PRINTS" id="PR00953">
    <property type="entry name" value="TYPE3IMRPROT"/>
</dbReference>
<comment type="similarity">
    <text evidence="2 10">Belongs to the FliR/MopE/SpaR family.</text>
</comment>
<keyword evidence="12" id="KW-1185">Reference proteome</keyword>
<evidence type="ECO:0000256" key="1">
    <source>
        <dbReference type="ARBA" id="ARBA00002578"/>
    </source>
</evidence>
<dbReference type="InterPro" id="IPR006303">
    <property type="entry name" value="FliR"/>
</dbReference>
<feature type="transmembrane region" description="Helical" evidence="10">
    <location>
        <begin position="213"/>
        <end position="241"/>
    </location>
</feature>
<comment type="subcellular location">
    <subcellularLocation>
        <location evidence="10">Cell membrane</location>
        <topology evidence="10">Multi-pass membrane protein</topology>
    </subcellularLocation>
    <subcellularLocation>
        <location evidence="10">Bacterial flagellum basal body</location>
    </subcellularLocation>
</comment>
<evidence type="ECO:0000313" key="12">
    <source>
        <dbReference type="Proteomes" id="UP000286954"/>
    </source>
</evidence>
<evidence type="ECO:0000256" key="2">
    <source>
        <dbReference type="ARBA" id="ARBA00009772"/>
    </source>
</evidence>
<dbReference type="PANTHER" id="PTHR30065">
    <property type="entry name" value="FLAGELLAR BIOSYNTHETIC PROTEIN FLIR"/>
    <property type="match status" value="1"/>
</dbReference>
<feature type="transmembrane region" description="Helical" evidence="10">
    <location>
        <begin position="175"/>
        <end position="201"/>
    </location>
</feature>
<keyword evidence="11" id="KW-0969">Cilium</keyword>